<dbReference type="Proteomes" id="UP000294257">
    <property type="component" value="Unassembled WGS sequence"/>
</dbReference>
<organism evidence="2 3">
    <name type="scientific">Herbihabitans rhizosphaerae</name>
    <dbReference type="NCBI Taxonomy" id="1872711"/>
    <lineage>
        <taxon>Bacteria</taxon>
        <taxon>Bacillati</taxon>
        <taxon>Actinomycetota</taxon>
        <taxon>Actinomycetes</taxon>
        <taxon>Pseudonocardiales</taxon>
        <taxon>Pseudonocardiaceae</taxon>
        <taxon>Herbihabitans</taxon>
    </lineage>
</organism>
<dbReference type="InterPro" id="IPR001845">
    <property type="entry name" value="HTH_ArsR_DNA-bd_dom"/>
</dbReference>
<dbReference type="AlphaFoldDB" id="A0A4Q7L4W9"/>
<dbReference type="SMART" id="SM00418">
    <property type="entry name" value="HTH_ARSR"/>
    <property type="match status" value="1"/>
</dbReference>
<dbReference type="Gene3D" id="1.10.10.10">
    <property type="entry name" value="Winged helix-like DNA-binding domain superfamily/Winged helix DNA-binding domain"/>
    <property type="match status" value="1"/>
</dbReference>
<proteinExistence type="predicted"/>
<feature type="domain" description="HTH arsR-type" evidence="1">
    <location>
        <begin position="4"/>
        <end position="99"/>
    </location>
</feature>
<evidence type="ECO:0000313" key="3">
    <source>
        <dbReference type="Proteomes" id="UP000294257"/>
    </source>
</evidence>
<dbReference type="CDD" id="cd00090">
    <property type="entry name" value="HTH_ARSR"/>
    <property type="match status" value="1"/>
</dbReference>
<dbReference type="PROSITE" id="PS50987">
    <property type="entry name" value="HTH_ARSR_2"/>
    <property type="match status" value="1"/>
</dbReference>
<protein>
    <submittedName>
        <fullName evidence="2">ArsR family transcriptional regulator</fullName>
    </submittedName>
</protein>
<dbReference type="Pfam" id="PF12840">
    <property type="entry name" value="HTH_20"/>
    <property type="match status" value="1"/>
</dbReference>
<dbReference type="InterPro" id="IPR036388">
    <property type="entry name" value="WH-like_DNA-bd_sf"/>
</dbReference>
<sequence length="192" mass="21980">MADEEFSEVKLSSAQFRTLAHPLRIRLLGTLRIDGPATATALAGKLDTNTGATSYHLRKLAEVGLVEETGEGRGRERWWRALHTSSTWRDSDVGTDPDDRAAAEWIANHALRYQVDHAERWLAVRHEWSQEWRDAASWSDFQLFLTPQRLRALNDELNAVIRRYFVEGPSTEDSAEKVLFYMNDFPLPKDTP</sequence>
<comment type="caution">
    <text evidence="2">The sequence shown here is derived from an EMBL/GenBank/DDBJ whole genome shotgun (WGS) entry which is preliminary data.</text>
</comment>
<name>A0A4Q7L4W9_9PSEU</name>
<accession>A0A4Q7L4W9</accession>
<dbReference type="RefSeq" id="WP_130342038.1">
    <property type="nucleotide sequence ID" value="NZ_SGWQ01000001.1"/>
</dbReference>
<gene>
    <name evidence="2" type="ORF">EV193_101220</name>
</gene>
<evidence type="ECO:0000313" key="2">
    <source>
        <dbReference type="EMBL" id="RZS44345.1"/>
    </source>
</evidence>
<dbReference type="InterPro" id="IPR036390">
    <property type="entry name" value="WH_DNA-bd_sf"/>
</dbReference>
<reference evidence="2 3" key="1">
    <citation type="submission" date="2019-02" db="EMBL/GenBank/DDBJ databases">
        <title>Genomic Encyclopedia of Type Strains, Phase IV (KMG-IV): sequencing the most valuable type-strain genomes for metagenomic binning, comparative biology and taxonomic classification.</title>
        <authorList>
            <person name="Goeker M."/>
        </authorList>
    </citation>
    <scope>NUCLEOTIDE SEQUENCE [LARGE SCALE GENOMIC DNA]</scope>
    <source>
        <strain evidence="2 3">DSM 101727</strain>
    </source>
</reference>
<keyword evidence="3" id="KW-1185">Reference proteome</keyword>
<evidence type="ECO:0000259" key="1">
    <source>
        <dbReference type="PROSITE" id="PS50987"/>
    </source>
</evidence>
<dbReference type="SUPFAM" id="SSF46785">
    <property type="entry name" value="Winged helix' DNA-binding domain"/>
    <property type="match status" value="1"/>
</dbReference>
<dbReference type="GO" id="GO:0003700">
    <property type="term" value="F:DNA-binding transcription factor activity"/>
    <property type="evidence" value="ECO:0007669"/>
    <property type="project" value="InterPro"/>
</dbReference>
<dbReference type="EMBL" id="SGWQ01000001">
    <property type="protein sequence ID" value="RZS44345.1"/>
    <property type="molecule type" value="Genomic_DNA"/>
</dbReference>
<dbReference type="OrthoDB" id="7945987at2"/>
<dbReference type="InterPro" id="IPR011991">
    <property type="entry name" value="ArsR-like_HTH"/>
</dbReference>